<name>E0SPN7_IGNAA</name>
<evidence type="ECO:0008006" key="3">
    <source>
        <dbReference type="Google" id="ProtNLM"/>
    </source>
</evidence>
<organism evidence="1 2">
    <name type="scientific">Ignisphaera aggregans (strain DSM 17230 / JCM 13409 / AQ1.S1)</name>
    <dbReference type="NCBI Taxonomy" id="583356"/>
    <lineage>
        <taxon>Archaea</taxon>
        <taxon>Thermoproteota</taxon>
        <taxon>Thermoprotei</taxon>
        <taxon>Desulfurococcales</taxon>
        <taxon>Desulfurococcaceae</taxon>
        <taxon>Ignisphaera</taxon>
    </lineage>
</organism>
<gene>
    <name evidence="1" type="ordered locus">Igag_1289</name>
</gene>
<proteinExistence type="predicted"/>
<protein>
    <recommendedName>
        <fullName evidence="3">DUF371 domain-containing protein</fullName>
    </recommendedName>
</protein>
<dbReference type="InterPro" id="IPR007171">
    <property type="entry name" value="DUF371"/>
</dbReference>
<dbReference type="BioCyc" id="IAGG583356:GHAH-1272-MONOMER"/>
<dbReference type="PANTHER" id="PTHR40696">
    <property type="entry name" value="DUF371 FAMILY PROTEIN"/>
    <property type="match status" value="1"/>
</dbReference>
<evidence type="ECO:0000313" key="2">
    <source>
        <dbReference type="Proteomes" id="UP000001304"/>
    </source>
</evidence>
<dbReference type="KEGG" id="iag:Igag_1289"/>
<dbReference type="InterPro" id="IPR023131">
    <property type="entry name" value="Mth639-like_dom_sf"/>
</dbReference>
<dbReference type="Pfam" id="PF04027">
    <property type="entry name" value="DUF371"/>
    <property type="match status" value="1"/>
</dbReference>
<dbReference type="STRING" id="583356.Igag_1289"/>
<sequence>MVIISKEYLEARGHPMIRALHTTTFEITKDSDIGPRGDCIIGVKLDRGVGELDEKFKNILRKDFSIVLIALYTEDNIGDIVIATGSSKLLLSDNRRIVVRKSSFIGPETLAIRANKAARDINREFIKRIQDTSIKIYIELYAIDLEDSINPRLNMLLKLM</sequence>
<dbReference type="AlphaFoldDB" id="E0SPN7"/>
<reference evidence="1 2" key="1">
    <citation type="journal article" date="2010" name="Stand. Genomic Sci.">
        <title>Complete genome sequence of Ignisphaera aggregans type strain (AQ1.S1).</title>
        <authorList>
            <person name="Goker M."/>
            <person name="Held B."/>
            <person name="Lapidus A."/>
            <person name="Nolan M."/>
            <person name="Spring S."/>
            <person name="Yasawong M."/>
            <person name="Lucas S."/>
            <person name="Glavina Del Rio T."/>
            <person name="Tice H."/>
            <person name="Cheng J.F."/>
            <person name="Goodwin L."/>
            <person name="Tapia R."/>
            <person name="Pitluck S."/>
            <person name="Liolios K."/>
            <person name="Ivanova N."/>
            <person name="Mavromatis K."/>
            <person name="Mikhailova N."/>
            <person name="Pati A."/>
            <person name="Chen A."/>
            <person name="Palaniappan K."/>
            <person name="Brambilla E."/>
            <person name="Land M."/>
            <person name="Hauser L."/>
            <person name="Chang Y.J."/>
            <person name="Jeffries C.D."/>
            <person name="Brettin T."/>
            <person name="Detter J.C."/>
            <person name="Han C."/>
            <person name="Rohde M."/>
            <person name="Sikorski J."/>
            <person name="Woyke T."/>
            <person name="Bristow J."/>
            <person name="Eisen J.A."/>
            <person name="Markowitz V."/>
            <person name="Hugenholtz P."/>
            <person name="Kyrpides N.C."/>
            <person name="Klenk H.P."/>
        </authorList>
    </citation>
    <scope>NUCLEOTIDE SEQUENCE [LARGE SCALE GENOMIC DNA]</scope>
    <source>
        <strain evidence="2">DSM 17230 / JCM 13409 / AQ1.S1</strain>
    </source>
</reference>
<evidence type="ECO:0000313" key="1">
    <source>
        <dbReference type="EMBL" id="ADM28093.1"/>
    </source>
</evidence>
<dbReference type="HOGENOM" id="CLU_135994_0_0_2"/>
<accession>E0SPN7</accession>
<dbReference type="PANTHER" id="PTHR40696:SF1">
    <property type="entry name" value="DUF371 DOMAIN-CONTAINING PROTEIN"/>
    <property type="match status" value="1"/>
</dbReference>
<dbReference type="EMBL" id="CP002098">
    <property type="protein sequence ID" value="ADM28093.1"/>
    <property type="molecule type" value="Genomic_DNA"/>
</dbReference>
<dbReference type="Gene3D" id="2.60.120.630">
    <property type="entry name" value="mth639 domain like"/>
    <property type="match status" value="1"/>
</dbReference>
<dbReference type="Proteomes" id="UP000001304">
    <property type="component" value="Chromosome"/>
</dbReference>
<keyword evidence="2" id="KW-1185">Reference proteome</keyword>